<feature type="transmembrane region" description="Helical" evidence="1">
    <location>
        <begin position="197"/>
        <end position="215"/>
    </location>
</feature>
<organism evidence="2 3">
    <name type="scientific">Thelohanellus kitauei</name>
    <name type="common">Myxosporean</name>
    <dbReference type="NCBI Taxonomy" id="669202"/>
    <lineage>
        <taxon>Eukaryota</taxon>
        <taxon>Metazoa</taxon>
        <taxon>Cnidaria</taxon>
        <taxon>Myxozoa</taxon>
        <taxon>Myxosporea</taxon>
        <taxon>Bivalvulida</taxon>
        <taxon>Platysporina</taxon>
        <taxon>Myxobolidae</taxon>
        <taxon>Thelohanellus</taxon>
    </lineage>
</organism>
<gene>
    <name evidence="2" type="ORF">RF11_07701</name>
</gene>
<keyword evidence="1" id="KW-0812">Transmembrane</keyword>
<dbReference type="Proteomes" id="UP000031668">
    <property type="component" value="Unassembled WGS sequence"/>
</dbReference>
<protein>
    <submittedName>
        <fullName evidence="2">Uncharacterized protein</fullName>
    </submittedName>
</protein>
<name>A0A0C2JDL6_THEKT</name>
<evidence type="ECO:0000256" key="1">
    <source>
        <dbReference type="SAM" id="Phobius"/>
    </source>
</evidence>
<reference evidence="2 3" key="1">
    <citation type="journal article" date="2014" name="Genome Biol. Evol.">
        <title>The genome of the myxosporean Thelohanellus kitauei shows adaptations to nutrient acquisition within its fish host.</title>
        <authorList>
            <person name="Yang Y."/>
            <person name="Xiong J."/>
            <person name="Zhou Z."/>
            <person name="Huo F."/>
            <person name="Miao W."/>
            <person name="Ran C."/>
            <person name="Liu Y."/>
            <person name="Zhang J."/>
            <person name="Feng J."/>
            <person name="Wang M."/>
            <person name="Wang M."/>
            <person name="Wang L."/>
            <person name="Yao B."/>
        </authorList>
    </citation>
    <scope>NUCLEOTIDE SEQUENCE [LARGE SCALE GENOMIC DNA]</scope>
    <source>
        <strain evidence="2">Wuqing</strain>
    </source>
</reference>
<keyword evidence="1" id="KW-1133">Transmembrane helix</keyword>
<keyword evidence="3" id="KW-1185">Reference proteome</keyword>
<comment type="caution">
    <text evidence="2">The sequence shown here is derived from an EMBL/GenBank/DDBJ whole genome shotgun (WGS) entry which is preliminary data.</text>
</comment>
<proteinExistence type="predicted"/>
<keyword evidence="1" id="KW-0472">Membrane</keyword>
<accession>A0A0C2JDL6</accession>
<dbReference type="AlphaFoldDB" id="A0A0C2JDL6"/>
<dbReference type="EMBL" id="JWZT01003251">
    <property type="protein sequence ID" value="KII67278.1"/>
    <property type="molecule type" value="Genomic_DNA"/>
</dbReference>
<evidence type="ECO:0000313" key="3">
    <source>
        <dbReference type="Proteomes" id="UP000031668"/>
    </source>
</evidence>
<sequence length="250" mass="29635">MKMEINRKKYSIQITRDHLQDVPFKEGSSTVELNARGFNIFVVIYYKAKAKCKKIEVDYISSYISPHITSKKYSFRNRGHYWIIKNDKLIRFSIKRIKFESMLGSTNTHDKFQILNLKATCAVLTTEERSRYAEEMMYKPQKNSSSTHDQYRNFSKYDTIIFSREDTNREFLESDTNNPPMKALNYESLTTESHLKVLWYPFTICIILILVLYAHNNVMMGSKNQKCKRCDRQPSKKIYESESNLYEIVD</sequence>
<evidence type="ECO:0000313" key="2">
    <source>
        <dbReference type="EMBL" id="KII67278.1"/>
    </source>
</evidence>